<keyword evidence="2" id="KW-1185">Reference proteome</keyword>
<accession>A0A182T127</accession>
<evidence type="ECO:0000313" key="1">
    <source>
        <dbReference type="EnsemblMetazoa" id="AMAM017478-PA"/>
    </source>
</evidence>
<reference evidence="2" key="1">
    <citation type="submission" date="2013-09" db="EMBL/GenBank/DDBJ databases">
        <title>The Genome Sequence of Anopheles maculatus species B.</title>
        <authorList>
            <consortium name="The Broad Institute Genomics Platform"/>
            <person name="Neafsey D.E."/>
            <person name="Besansky N."/>
            <person name="Howell P."/>
            <person name="Walton C."/>
            <person name="Young S.K."/>
            <person name="Zeng Q."/>
            <person name="Gargeya S."/>
            <person name="Fitzgerald M."/>
            <person name="Haas B."/>
            <person name="Abouelleil A."/>
            <person name="Allen A.W."/>
            <person name="Alvarado L."/>
            <person name="Arachchi H.M."/>
            <person name="Berlin A.M."/>
            <person name="Chapman S.B."/>
            <person name="Gainer-Dewar J."/>
            <person name="Goldberg J."/>
            <person name="Griggs A."/>
            <person name="Gujja S."/>
            <person name="Hansen M."/>
            <person name="Howarth C."/>
            <person name="Imamovic A."/>
            <person name="Ireland A."/>
            <person name="Larimer J."/>
            <person name="McCowan C."/>
            <person name="Murphy C."/>
            <person name="Pearson M."/>
            <person name="Poon T.W."/>
            <person name="Priest M."/>
            <person name="Roberts A."/>
            <person name="Saif S."/>
            <person name="Shea T."/>
            <person name="Sisk P."/>
            <person name="Sykes S."/>
            <person name="Wortman J."/>
            <person name="Nusbaum C."/>
            <person name="Birren B."/>
        </authorList>
    </citation>
    <scope>NUCLEOTIDE SEQUENCE [LARGE SCALE GENOMIC DNA]</scope>
    <source>
        <strain evidence="2">maculatus3</strain>
    </source>
</reference>
<evidence type="ECO:0000313" key="2">
    <source>
        <dbReference type="Proteomes" id="UP000075901"/>
    </source>
</evidence>
<dbReference type="VEuPathDB" id="VectorBase:AMAM017478"/>
<protein>
    <submittedName>
        <fullName evidence="1">Uncharacterized protein</fullName>
    </submittedName>
</protein>
<dbReference type="EnsemblMetazoa" id="AMAM017478-RA">
    <property type="protein sequence ID" value="AMAM017478-PA"/>
    <property type="gene ID" value="AMAM017478"/>
</dbReference>
<dbReference type="AlphaFoldDB" id="A0A182T127"/>
<reference evidence="1" key="2">
    <citation type="submission" date="2020-05" db="UniProtKB">
        <authorList>
            <consortium name="EnsemblMetazoa"/>
        </authorList>
    </citation>
    <scope>IDENTIFICATION</scope>
    <source>
        <strain evidence="1">maculatus3</strain>
    </source>
</reference>
<organism evidence="1 2">
    <name type="scientific">Anopheles maculatus</name>
    <dbReference type="NCBI Taxonomy" id="74869"/>
    <lineage>
        <taxon>Eukaryota</taxon>
        <taxon>Metazoa</taxon>
        <taxon>Ecdysozoa</taxon>
        <taxon>Arthropoda</taxon>
        <taxon>Hexapoda</taxon>
        <taxon>Insecta</taxon>
        <taxon>Pterygota</taxon>
        <taxon>Neoptera</taxon>
        <taxon>Endopterygota</taxon>
        <taxon>Diptera</taxon>
        <taxon>Nematocera</taxon>
        <taxon>Culicoidea</taxon>
        <taxon>Culicidae</taxon>
        <taxon>Anophelinae</taxon>
        <taxon>Anopheles</taxon>
        <taxon>Anopheles maculatus group</taxon>
    </lineage>
</organism>
<sequence length="147" mass="16840">NKRIGWTLYNDDWPAWLQHGKHQHGALRQFRITMSIVLLVSQRSLSFHGSDIVEVSWQTFGNLRIVRVGLELHRTGQHERQLGHVQQRLVVVQPEKQSGRQMLCSQSTSSIRYSSLMFSGSRSRGSRQLCAKKMSATYVCKSTDGTR</sequence>
<name>A0A182T127_9DIPT</name>
<proteinExistence type="predicted"/>
<dbReference type="Proteomes" id="UP000075901">
    <property type="component" value="Unassembled WGS sequence"/>
</dbReference>